<organism evidence="1">
    <name type="scientific">marine sediment metagenome</name>
    <dbReference type="NCBI Taxonomy" id="412755"/>
    <lineage>
        <taxon>unclassified sequences</taxon>
        <taxon>metagenomes</taxon>
        <taxon>ecological metagenomes</taxon>
    </lineage>
</organism>
<accession>X1HIY7</accession>
<sequence length="49" mass="5315">EYNCPYREKGMRLAPPTSVGEAVNLVFTTSAHIPSLNLVAKGQFPHEGS</sequence>
<evidence type="ECO:0000313" key="1">
    <source>
        <dbReference type="EMBL" id="GAH56985.1"/>
    </source>
</evidence>
<name>X1HIY7_9ZZZZ</name>
<dbReference type="EMBL" id="BARU01021123">
    <property type="protein sequence ID" value="GAH56985.1"/>
    <property type="molecule type" value="Genomic_DNA"/>
</dbReference>
<proteinExistence type="predicted"/>
<comment type="caution">
    <text evidence="1">The sequence shown here is derived from an EMBL/GenBank/DDBJ whole genome shotgun (WGS) entry which is preliminary data.</text>
</comment>
<protein>
    <submittedName>
        <fullName evidence="1">Uncharacterized protein</fullName>
    </submittedName>
</protein>
<reference evidence="1" key="1">
    <citation type="journal article" date="2014" name="Front. Microbiol.">
        <title>High frequency of phylogenetically diverse reductive dehalogenase-homologous genes in deep subseafloor sedimentary metagenomes.</title>
        <authorList>
            <person name="Kawai M."/>
            <person name="Futagami T."/>
            <person name="Toyoda A."/>
            <person name="Takaki Y."/>
            <person name="Nishi S."/>
            <person name="Hori S."/>
            <person name="Arai W."/>
            <person name="Tsubouchi T."/>
            <person name="Morono Y."/>
            <person name="Uchiyama I."/>
            <person name="Ito T."/>
            <person name="Fujiyama A."/>
            <person name="Inagaki F."/>
            <person name="Takami H."/>
        </authorList>
    </citation>
    <scope>NUCLEOTIDE SEQUENCE</scope>
    <source>
        <strain evidence="1">Expedition CK06-06</strain>
    </source>
</reference>
<gene>
    <name evidence="1" type="ORF">S03H2_34597</name>
</gene>
<feature type="non-terminal residue" evidence="1">
    <location>
        <position position="1"/>
    </location>
</feature>
<dbReference type="AlphaFoldDB" id="X1HIY7"/>